<dbReference type="GO" id="GO:0009236">
    <property type="term" value="P:cobalamin biosynthetic process"/>
    <property type="evidence" value="ECO:0007669"/>
    <property type="project" value="UniProtKB-UniPathway"/>
</dbReference>
<reference evidence="19 20" key="1">
    <citation type="submission" date="2020-08" db="EMBL/GenBank/DDBJ databases">
        <title>Sequencing the genomes of 1000 actinobacteria strains.</title>
        <authorList>
            <person name="Klenk H.-P."/>
        </authorList>
    </citation>
    <scope>NUCLEOTIDE SEQUENCE [LARGE SCALE GENOMIC DNA]</scope>
    <source>
        <strain evidence="19 20">DSM 45362</strain>
    </source>
</reference>
<evidence type="ECO:0000256" key="10">
    <source>
        <dbReference type="ARBA" id="ARBA00022573"/>
    </source>
</evidence>
<dbReference type="SUPFAM" id="SSF52540">
    <property type="entry name" value="P-loop containing nucleoside triphosphate hydrolases"/>
    <property type="match status" value="1"/>
</dbReference>
<keyword evidence="10" id="KW-0169">Cobalamin biosynthesis</keyword>
<comment type="caution">
    <text evidence="19">The sequence shown here is derived from an EMBL/GenBank/DDBJ whole genome shotgun (WGS) entry which is preliminary data.</text>
</comment>
<evidence type="ECO:0000256" key="8">
    <source>
        <dbReference type="ARBA" id="ARBA00012016"/>
    </source>
</evidence>
<dbReference type="Proteomes" id="UP000587527">
    <property type="component" value="Unassembled WGS sequence"/>
</dbReference>
<keyword evidence="14" id="KW-0067">ATP-binding</keyword>
<evidence type="ECO:0000313" key="20">
    <source>
        <dbReference type="Proteomes" id="UP000587527"/>
    </source>
</evidence>
<dbReference type="PANTHER" id="PTHR34848:SF1">
    <property type="entry name" value="BIFUNCTIONAL ADENOSYLCOBALAMIN BIOSYNTHESIS PROTEIN COBU"/>
    <property type="match status" value="1"/>
</dbReference>
<evidence type="ECO:0000256" key="12">
    <source>
        <dbReference type="ARBA" id="ARBA00022741"/>
    </source>
</evidence>
<dbReference type="InterPro" id="IPR003203">
    <property type="entry name" value="CobU/CobP"/>
</dbReference>
<comment type="catalytic activity">
    <reaction evidence="2">
        <text>adenosylcob(III)inamide phosphate + GTP + H(+) = adenosylcob(III)inamide-GDP + diphosphate</text>
        <dbReference type="Rhea" id="RHEA:22712"/>
        <dbReference type="ChEBI" id="CHEBI:15378"/>
        <dbReference type="ChEBI" id="CHEBI:33019"/>
        <dbReference type="ChEBI" id="CHEBI:37565"/>
        <dbReference type="ChEBI" id="CHEBI:58502"/>
        <dbReference type="ChEBI" id="CHEBI:60487"/>
        <dbReference type="EC" id="2.7.7.62"/>
    </reaction>
</comment>
<dbReference type="AlphaFoldDB" id="A0A841BQA7"/>
<dbReference type="EC" id="2.7.1.156" evidence="8"/>
<dbReference type="CDD" id="cd00544">
    <property type="entry name" value="CobU"/>
    <property type="match status" value="1"/>
</dbReference>
<evidence type="ECO:0000256" key="3">
    <source>
        <dbReference type="ARBA" id="ARBA00001522"/>
    </source>
</evidence>
<gene>
    <name evidence="19" type="ORF">F4553_002875</name>
</gene>
<dbReference type="UniPathway" id="UPA00148">
    <property type="reaction ID" value="UER00236"/>
</dbReference>
<name>A0A841BQA7_9ACTN</name>
<evidence type="ECO:0000256" key="13">
    <source>
        <dbReference type="ARBA" id="ARBA00022777"/>
    </source>
</evidence>
<dbReference type="GO" id="GO:0005525">
    <property type="term" value="F:GTP binding"/>
    <property type="evidence" value="ECO:0007669"/>
    <property type="project" value="UniProtKB-KW"/>
</dbReference>
<dbReference type="EC" id="2.7.7.62" evidence="9"/>
<evidence type="ECO:0000256" key="7">
    <source>
        <dbReference type="ARBA" id="ARBA00007490"/>
    </source>
</evidence>
<organism evidence="19 20">
    <name type="scientific">Allocatelliglobosispora scoriae</name>
    <dbReference type="NCBI Taxonomy" id="643052"/>
    <lineage>
        <taxon>Bacteria</taxon>
        <taxon>Bacillati</taxon>
        <taxon>Actinomycetota</taxon>
        <taxon>Actinomycetes</taxon>
        <taxon>Micromonosporales</taxon>
        <taxon>Micromonosporaceae</taxon>
        <taxon>Allocatelliglobosispora</taxon>
    </lineage>
</organism>
<evidence type="ECO:0000256" key="17">
    <source>
        <dbReference type="ARBA" id="ARBA00030571"/>
    </source>
</evidence>
<evidence type="ECO:0000256" key="11">
    <source>
        <dbReference type="ARBA" id="ARBA00022679"/>
    </source>
</evidence>
<dbReference type="SUPFAM" id="SSF52733">
    <property type="entry name" value="Nicotinate mononucleotide:5,6-dimethylbenzimidazole phosphoribosyltransferase (CobT)"/>
    <property type="match status" value="1"/>
</dbReference>
<evidence type="ECO:0000256" key="4">
    <source>
        <dbReference type="ARBA" id="ARBA00003889"/>
    </source>
</evidence>
<keyword evidence="12" id="KW-0547">Nucleotide-binding</keyword>
<evidence type="ECO:0000256" key="9">
    <source>
        <dbReference type="ARBA" id="ARBA00012523"/>
    </source>
</evidence>
<dbReference type="InterPro" id="IPR027417">
    <property type="entry name" value="P-loop_NTPase"/>
</dbReference>
<evidence type="ECO:0000256" key="15">
    <source>
        <dbReference type="ARBA" id="ARBA00023134"/>
    </source>
</evidence>
<evidence type="ECO:0000256" key="2">
    <source>
        <dbReference type="ARBA" id="ARBA00000711"/>
    </source>
</evidence>
<dbReference type="Pfam" id="PF02283">
    <property type="entry name" value="CobU"/>
    <property type="match status" value="1"/>
</dbReference>
<evidence type="ECO:0000256" key="1">
    <source>
        <dbReference type="ARBA" id="ARBA00000312"/>
    </source>
</evidence>
<keyword evidence="19" id="KW-0548">Nucleotidyltransferase</keyword>
<dbReference type="GO" id="GO:0043752">
    <property type="term" value="F:adenosylcobinamide kinase activity"/>
    <property type="evidence" value="ECO:0007669"/>
    <property type="project" value="UniProtKB-EC"/>
</dbReference>
<dbReference type="Gene3D" id="3.40.50.300">
    <property type="entry name" value="P-loop containing nucleotide triphosphate hydrolases"/>
    <property type="match status" value="1"/>
</dbReference>
<evidence type="ECO:0000256" key="14">
    <source>
        <dbReference type="ARBA" id="ARBA00022840"/>
    </source>
</evidence>
<dbReference type="GO" id="GO:0008820">
    <property type="term" value="F:cobinamide phosphate guanylyltransferase activity"/>
    <property type="evidence" value="ECO:0007669"/>
    <property type="project" value="UniProtKB-EC"/>
</dbReference>
<proteinExistence type="inferred from homology"/>
<comment type="similarity">
    <text evidence="7">Belongs to the CobU/CobP family.</text>
</comment>
<evidence type="ECO:0000256" key="16">
    <source>
        <dbReference type="ARBA" id="ARBA00029570"/>
    </source>
</evidence>
<dbReference type="InterPro" id="IPR003200">
    <property type="entry name" value="Nict_dMeBzImd_PRibTrfase"/>
</dbReference>
<evidence type="ECO:0000313" key="19">
    <source>
        <dbReference type="EMBL" id="MBB5869496.1"/>
    </source>
</evidence>
<dbReference type="RefSeq" id="WP_184836140.1">
    <property type="nucleotide sequence ID" value="NZ_JACHMN010000002.1"/>
</dbReference>
<comment type="catalytic activity">
    <reaction evidence="3">
        <text>adenosylcob(III)inamide + GTP = adenosylcob(III)inamide phosphate + GDP + H(+)</text>
        <dbReference type="Rhea" id="RHEA:15765"/>
        <dbReference type="ChEBI" id="CHEBI:2480"/>
        <dbReference type="ChEBI" id="CHEBI:15378"/>
        <dbReference type="ChEBI" id="CHEBI:37565"/>
        <dbReference type="ChEBI" id="CHEBI:58189"/>
        <dbReference type="ChEBI" id="CHEBI:58502"/>
        <dbReference type="EC" id="2.7.1.156"/>
    </reaction>
</comment>
<evidence type="ECO:0000256" key="5">
    <source>
        <dbReference type="ARBA" id="ARBA00004692"/>
    </source>
</evidence>
<dbReference type="GO" id="GO:0008939">
    <property type="term" value="F:nicotinate-nucleotide-dimethylbenzimidazole phosphoribosyltransferase activity"/>
    <property type="evidence" value="ECO:0007669"/>
    <property type="project" value="InterPro"/>
</dbReference>
<keyword evidence="11 19" id="KW-0808">Transferase</keyword>
<feature type="region of interest" description="Disordered" evidence="18">
    <location>
        <begin position="582"/>
        <end position="607"/>
    </location>
</feature>
<comment type="catalytic activity">
    <reaction evidence="1">
        <text>adenosylcob(III)inamide + ATP = adenosylcob(III)inamide phosphate + ADP + H(+)</text>
        <dbReference type="Rhea" id="RHEA:15769"/>
        <dbReference type="ChEBI" id="CHEBI:2480"/>
        <dbReference type="ChEBI" id="CHEBI:15378"/>
        <dbReference type="ChEBI" id="CHEBI:30616"/>
        <dbReference type="ChEBI" id="CHEBI:58502"/>
        <dbReference type="ChEBI" id="CHEBI:456216"/>
        <dbReference type="EC" id="2.7.1.156"/>
    </reaction>
</comment>
<comment type="pathway">
    <text evidence="5">Cofactor biosynthesis; adenosylcobalamin biosynthesis; adenosylcobalamin from cob(II)yrinate a,c-diamide: step 6/7.</text>
</comment>
<dbReference type="Gene3D" id="3.40.50.10210">
    <property type="match status" value="1"/>
</dbReference>
<evidence type="ECO:0000256" key="18">
    <source>
        <dbReference type="SAM" id="MobiDB-lite"/>
    </source>
</evidence>
<keyword evidence="19" id="KW-0328">Glycosyltransferase</keyword>
<accession>A0A841BQA7</accession>
<keyword evidence="15" id="KW-0342">GTP-binding</keyword>
<dbReference type="PANTHER" id="PTHR34848">
    <property type="match status" value="1"/>
</dbReference>
<keyword evidence="13 19" id="KW-0418">Kinase</keyword>
<dbReference type="Pfam" id="PF02277">
    <property type="entry name" value="DBI_PRT"/>
    <property type="match status" value="1"/>
</dbReference>
<dbReference type="EMBL" id="JACHMN010000002">
    <property type="protein sequence ID" value="MBB5869496.1"/>
    <property type="molecule type" value="Genomic_DNA"/>
</dbReference>
<evidence type="ECO:0000256" key="6">
    <source>
        <dbReference type="ARBA" id="ARBA00005159"/>
    </source>
</evidence>
<keyword evidence="20" id="KW-1185">Reference proteome</keyword>
<protein>
    <recommendedName>
        <fullName evidence="16">Adenosylcobinamide kinase</fullName>
        <ecNumber evidence="8">2.7.1.156</ecNumber>
        <ecNumber evidence="9">2.7.7.62</ecNumber>
    </recommendedName>
    <alternativeName>
        <fullName evidence="17">Adenosylcobinamide-phosphate guanylyltransferase</fullName>
    </alternativeName>
</protein>
<comment type="pathway">
    <text evidence="6">Cofactor biosynthesis; adenosylcobalamin biosynthesis; adenosylcobalamin from cob(II)yrinate a,c-diamide: step 5/7.</text>
</comment>
<dbReference type="GO" id="GO:0005524">
    <property type="term" value="F:ATP binding"/>
    <property type="evidence" value="ECO:0007669"/>
    <property type="project" value="UniProtKB-KW"/>
</dbReference>
<dbReference type="InterPro" id="IPR036087">
    <property type="entry name" value="Nict_dMeBzImd_PRibTrfase_sf"/>
</dbReference>
<comment type="function">
    <text evidence="4">Catalyzes ATP-dependent phosphorylation of adenosylcobinamide and addition of GMP to adenosylcobinamide phosphate.</text>
</comment>
<sequence length="607" mass="61531">MSVDAWTSALVLGGIRSGKSEFAESLVAAALTDQEGSTVRYVATAEIGDDPAWAERISAHQRRRPVEWTTEEIIEPADLLRSLGNASAEEIVLVDDLGGWVARLLDLDAEAQEQQIEALGWSVGACKATLVLVSSEVGLGLVPTTEIGAAYADLLGATNRTVADAATQVALVVAGQPSWLKQSASRAPAPAGKAAAAKPAVVVPPQEVPEVITPVVADPTAALSAPTMTLPMVATGLVIQHGMDLPMPNEEAERDLTARLATLDLPGAGFGGLSGILAFAAKTQGTATPSQWRSVRVMLVHADFLGSAAAGVDAADSQHRADQARAGAGPIGVLAARLGASLQVVDAATAEPIDLGSATTPEAVEAALRHGWRLAEEAADAGVDLLVLGSCGAGTETTAAAIVSSITGAEIAGLLGRRVSADGRVDDTAWMLRCLAARDALHRIKSVGNNARDLLTELGGAGMAIAVGLMLGATARRTAMVLDGPLGVAAGLLARDLAGQARHWCLLPDHGGDPTTKLGADVLGLDPILDLKLDLGEGASALAAIPLMQSALALAESLWQGAPPAVAAPAETEPDAVDVAGLESAAEPMPGGPGFNAPSGAYPVTEA</sequence>